<protein>
    <submittedName>
        <fullName evidence="1">Uncharacterized protein</fullName>
    </submittedName>
</protein>
<dbReference type="Proteomes" id="UP000828101">
    <property type="component" value="Segment"/>
</dbReference>
<organism evidence="1 2">
    <name type="scientific">Bacillus phage vB_BanS_Skywalker</name>
    <dbReference type="NCBI Taxonomy" id="2894789"/>
    <lineage>
        <taxon>Viruses</taxon>
        <taxon>Duplodnaviria</taxon>
        <taxon>Heunggongvirae</taxon>
        <taxon>Uroviricota</taxon>
        <taxon>Caudoviricetes</taxon>
        <taxon>Joanripponvirinae</taxon>
        <taxon>Tsamsavirus</taxon>
        <taxon>Tsamsavirus skywalker</taxon>
    </lineage>
</organism>
<accession>A0AAE9CEG4</accession>
<sequence>MGRKLTRLEKSTAIISNSIKSEWRYVNTENEFTFMNLKLVIHDSVEEYKVYNKAGTVEEYTNEAYMEQVLVVVSKTGDLKFYNQNYDYIEPQYVNIRI</sequence>
<gene>
    <name evidence="1" type="ORF">SKYWALKER_26</name>
</gene>
<name>A0AAE9CEG4_9CAUD</name>
<evidence type="ECO:0000313" key="2">
    <source>
        <dbReference type="Proteomes" id="UP000828101"/>
    </source>
</evidence>
<dbReference type="EMBL" id="OK499994">
    <property type="protein sequence ID" value="UGO51204.1"/>
    <property type="molecule type" value="Genomic_DNA"/>
</dbReference>
<proteinExistence type="predicted"/>
<evidence type="ECO:0000313" key="1">
    <source>
        <dbReference type="EMBL" id="UGO51204.1"/>
    </source>
</evidence>
<keyword evidence="2" id="KW-1185">Reference proteome</keyword>
<reference evidence="1 2" key="1">
    <citation type="submission" date="2021-10" db="EMBL/GenBank/DDBJ databases">
        <authorList>
            <person name="James R."/>
            <person name="Lavering E.D."/>
            <person name="Fairholm J.D."/>
            <person name="Ogilvie B.H."/>
            <person name="Thurgood T.L."/>
            <person name="Hyer A."/>
            <person name="Robison R.A."/>
            <person name="Grose J.H."/>
        </authorList>
    </citation>
    <scope>NUCLEOTIDE SEQUENCE [LARGE SCALE GENOMIC DNA]</scope>
</reference>